<dbReference type="InterPro" id="IPR050526">
    <property type="entry name" value="Rubredoxin_ET"/>
</dbReference>
<accession>A0A9E2L3Q4</accession>
<dbReference type="PRINTS" id="PR00163">
    <property type="entry name" value="RUBREDOXIN"/>
</dbReference>
<dbReference type="Pfam" id="PF00301">
    <property type="entry name" value="Rubredoxin"/>
    <property type="match status" value="1"/>
</dbReference>
<evidence type="ECO:0000256" key="5">
    <source>
        <dbReference type="ARBA" id="ARBA00023004"/>
    </source>
</evidence>
<keyword evidence="2 6" id="KW-0813">Transport</keyword>
<comment type="cofactor">
    <cofactor evidence="6 7">
        <name>Fe(3+)</name>
        <dbReference type="ChEBI" id="CHEBI:29034"/>
    </cofactor>
    <text evidence="6 7">Binds 1 Fe(3+) ion per subunit.</text>
</comment>
<dbReference type="CDD" id="cd00730">
    <property type="entry name" value="rubredoxin"/>
    <property type="match status" value="1"/>
</dbReference>
<name>A0A9E2L3Q4_9SPIR</name>
<reference evidence="9" key="2">
    <citation type="submission" date="2021-04" db="EMBL/GenBank/DDBJ databases">
        <authorList>
            <person name="Gilroy R."/>
        </authorList>
    </citation>
    <scope>NUCLEOTIDE SEQUENCE</scope>
    <source>
        <strain evidence="9">Gambia15-2214</strain>
    </source>
</reference>
<dbReference type="InterPro" id="IPR024935">
    <property type="entry name" value="Rubredoxin_dom"/>
</dbReference>
<evidence type="ECO:0000256" key="7">
    <source>
        <dbReference type="PIRSR" id="PIRSR000071-1"/>
    </source>
</evidence>
<dbReference type="AlphaFoldDB" id="A0A9E2L3Q4"/>
<evidence type="ECO:0000256" key="4">
    <source>
        <dbReference type="ARBA" id="ARBA00022982"/>
    </source>
</evidence>
<dbReference type="GO" id="GO:0005506">
    <property type="term" value="F:iron ion binding"/>
    <property type="evidence" value="ECO:0007669"/>
    <property type="project" value="InterPro"/>
</dbReference>
<proteinExistence type="inferred from homology"/>
<dbReference type="InterPro" id="IPR024922">
    <property type="entry name" value="Rubredoxin"/>
</dbReference>
<keyword evidence="3 6" id="KW-0479">Metal-binding</keyword>
<evidence type="ECO:0000259" key="8">
    <source>
        <dbReference type="PROSITE" id="PS50903"/>
    </source>
</evidence>
<feature type="domain" description="Rubredoxin-like" evidence="8">
    <location>
        <begin position="2"/>
        <end position="51"/>
    </location>
</feature>
<dbReference type="GO" id="GO:0043448">
    <property type="term" value="P:alkane catabolic process"/>
    <property type="evidence" value="ECO:0007669"/>
    <property type="project" value="TreeGrafter"/>
</dbReference>
<dbReference type="PIRSF" id="PIRSF000071">
    <property type="entry name" value="Rubredoxin"/>
    <property type="match status" value="1"/>
</dbReference>
<dbReference type="InterPro" id="IPR024934">
    <property type="entry name" value="Rubredoxin-like_dom"/>
</dbReference>
<keyword evidence="4 6" id="KW-0249">Electron transport</keyword>
<feature type="binding site" evidence="7">
    <location>
        <position position="38"/>
    </location>
    <ligand>
        <name>Fe cation</name>
        <dbReference type="ChEBI" id="CHEBI:24875"/>
    </ligand>
</feature>
<gene>
    <name evidence="9" type="ORF">IAA16_07925</name>
</gene>
<protein>
    <recommendedName>
        <fullName evidence="6">Rubredoxin</fullName>
    </recommendedName>
</protein>
<feature type="binding site" evidence="7">
    <location>
        <position position="5"/>
    </location>
    <ligand>
        <name>Fe cation</name>
        <dbReference type="ChEBI" id="CHEBI:24875"/>
    </ligand>
</feature>
<dbReference type="PANTHER" id="PTHR47627">
    <property type="entry name" value="RUBREDOXIN"/>
    <property type="match status" value="1"/>
</dbReference>
<evidence type="ECO:0000313" key="10">
    <source>
        <dbReference type="Proteomes" id="UP000823914"/>
    </source>
</evidence>
<feature type="binding site" evidence="7">
    <location>
        <position position="41"/>
    </location>
    <ligand>
        <name>Fe cation</name>
        <dbReference type="ChEBI" id="CHEBI:24875"/>
    </ligand>
</feature>
<dbReference type="SUPFAM" id="SSF57802">
    <property type="entry name" value="Rubredoxin-like"/>
    <property type="match status" value="1"/>
</dbReference>
<sequence length="54" mass="6068">MKYECSVCGYVYDSQRGDKEGDVAPGTIFEDLLDSWICPLCGAPKTDFFPKEEL</sequence>
<dbReference type="InterPro" id="IPR018527">
    <property type="entry name" value="Rubredoxin_Fe_BS"/>
</dbReference>
<dbReference type="Proteomes" id="UP000823914">
    <property type="component" value="Unassembled WGS sequence"/>
</dbReference>
<keyword evidence="5 6" id="KW-0408">Iron</keyword>
<comment type="similarity">
    <text evidence="1 6">Belongs to the rubredoxin family.</text>
</comment>
<dbReference type="PANTHER" id="PTHR47627:SF1">
    <property type="entry name" value="RUBREDOXIN-1-RELATED"/>
    <property type="match status" value="1"/>
</dbReference>
<evidence type="ECO:0000256" key="3">
    <source>
        <dbReference type="ARBA" id="ARBA00022723"/>
    </source>
</evidence>
<feature type="binding site" evidence="7">
    <location>
        <position position="8"/>
    </location>
    <ligand>
        <name>Fe cation</name>
        <dbReference type="ChEBI" id="CHEBI:24875"/>
    </ligand>
</feature>
<evidence type="ECO:0000313" key="9">
    <source>
        <dbReference type="EMBL" id="MBU3850476.1"/>
    </source>
</evidence>
<dbReference type="FunFam" id="2.20.28.10:FF:000001">
    <property type="entry name" value="Rubredoxin"/>
    <property type="match status" value="1"/>
</dbReference>
<reference evidence="9" key="1">
    <citation type="journal article" date="2021" name="PeerJ">
        <title>Extensive microbial diversity within the chicken gut microbiome revealed by metagenomics and culture.</title>
        <authorList>
            <person name="Gilroy R."/>
            <person name="Ravi A."/>
            <person name="Getino M."/>
            <person name="Pursley I."/>
            <person name="Horton D.L."/>
            <person name="Alikhan N.F."/>
            <person name="Baker D."/>
            <person name="Gharbi K."/>
            <person name="Hall N."/>
            <person name="Watson M."/>
            <person name="Adriaenssens E.M."/>
            <person name="Foster-Nyarko E."/>
            <person name="Jarju S."/>
            <person name="Secka A."/>
            <person name="Antonio M."/>
            <person name="Oren A."/>
            <person name="Chaudhuri R.R."/>
            <person name="La Ragione R."/>
            <person name="Hildebrand F."/>
            <person name="Pallen M.J."/>
        </authorList>
    </citation>
    <scope>NUCLEOTIDE SEQUENCE</scope>
    <source>
        <strain evidence="9">Gambia15-2214</strain>
    </source>
</reference>
<organism evidence="9 10">
    <name type="scientific">Candidatus Treponema excrementipullorum</name>
    <dbReference type="NCBI Taxonomy" id="2838768"/>
    <lineage>
        <taxon>Bacteria</taxon>
        <taxon>Pseudomonadati</taxon>
        <taxon>Spirochaetota</taxon>
        <taxon>Spirochaetia</taxon>
        <taxon>Spirochaetales</taxon>
        <taxon>Treponemataceae</taxon>
        <taxon>Treponema</taxon>
    </lineage>
</organism>
<dbReference type="PROSITE" id="PS00202">
    <property type="entry name" value="RUBREDOXIN"/>
    <property type="match status" value="1"/>
</dbReference>
<dbReference type="Gene3D" id="2.20.28.10">
    <property type="match status" value="1"/>
</dbReference>
<comment type="caution">
    <text evidence="9">The sequence shown here is derived from an EMBL/GenBank/DDBJ whole genome shotgun (WGS) entry which is preliminary data.</text>
</comment>
<evidence type="ECO:0000256" key="2">
    <source>
        <dbReference type="ARBA" id="ARBA00022448"/>
    </source>
</evidence>
<dbReference type="EMBL" id="JAHLFV010000185">
    <property type="protein sequence ID" value="MBU3850476.1"/>
    <property type="molecule type" value="Genomic_DNA"/>
</dbReference>
<evidence type="ECO:0000256" key="6">
    <source>
        <dbReference type="PIRNR" id="PIRNR000071"/>
    </source>
</evidence>
<dbReference type="GO" id="GO:0009055">
    <property type="term" value="F:electron transfer activity"/>
    <property type="evidence" value="ECO:0007669"/>
    <property type="project" value="InterPro"/>
</dbReference>
<dbReference type="PROSITE" id="PS50903">
    <property type="entry name" value="RUBREDOXIN_LIKE"/>
    <property type="match status" value="1"/>
</dbReference>
<evidence type="ECO:0000256" key="1">
    <source>
        <dbReference type="ARBA" id="ARBA00005337"/>
    </source>
</evidence>